<evidence type="ECO:0000313" key="9">
    <source>
        <dbReference type="CGD" id="CAL0000168177"/>
    </source>
</evidence>
<sequence length="277" mass="28823">MKIAIIQYSTYGHITQLAKAVQKGVADAGYKADIFQVPETLPQEVLDKMHAPAKPTDIPIATNDTLTEYDAFLFGVPTRYGTAPAQFFEFWGATGGLWAKGALAGKPAGVFVSTSGQGGGQETTVRNFLNFLAHHGMPYIPLGYATAFALQSNMEEIHGGSPYGAGTFANVDGSRQPTKLELEIAEKQGEAFVKSAAKLVGSKKEGTTAASKSAATNDTAAATSGAAAGTTAPKESTKEDSTGAKKEAANGTATRTQQSTKAPETADKSSCSKCIIM</sequence>
<dbReference type="GO" id="GO:0005886">
    <property type="term" value="C:plasma membrane"/>
    <property type="evidence" value="ECO:0007669"/>
    <property type="project" value="UniProtKB-SubCell"/>
</dbReference>
<dbReference type="RefSeq" id="XP_002422079.1">
    <property type="nucleotide sequence ID" value="XM_002422034.1"/>
</dbReference>
<evidence type="ECO:0000256" key="7">
    <source>
        <dbReference type="SAM" id="MobiDB-lite"/>
    </source>
</evidence>
<dbReference type="GeneID" id="8050014"/>
<dbReference type="eggNOG" id="KOG3135">
    <property type="taxonomic scope" value="Eukaryota"/>
</dbReference>
<evidence type="ECO:0000313" key="10">
    <source>
        <dbReference type="EMBL" id="CAX40080.1"/>
    </source>
</evidence>
<organism evidence="10 11">
    <name type="scientific">Candida dubliniensis (strain CD36 / ATCC MYA-646 / CBS 7987 / NCPF 3949 / NRRL Y-17841)</name>
    <name type="common">Yeast</name>
    <dbReference type="NCBI Taxonomy" id="573826"/>
    <lineage>
        <taxon>Eukaryota</taxon>
        <taxon>Fungi</taxon>
        <taxon>Dikarya</taxon>
        <taxon>Ascomycota</taxon>
        <taxon>Saccharomycotina</taxon>
        <taxon>Pichiomycetes</taxon>
        <taxon>Debaryomycetaceae</taxon>
        <taxon>Candida/Lodderomyces clade</taxon>
        <taxon>Candida</taxon>
    </lineage>
</organism>
<dbReference type="FunFam" id="3.40.50.360:FF:000001">
    <property type="entry name" value="NAD(P)H dehydrogenase (Quinone) FQR1-like"/>
    <property type="match status" value="1"/>
</dbReference>
<comment type="function">
    <text evidence="6">Flavodoxin-like protein (FLP) that plays a role in cell wall integrity, oxidative stress protection and virulence. FLPs act as NAD(P)H quinone oxidoreductases. Reduces ubiquinone (coenzyme Q), enabling it to serve as an antioxidant in the membrane.</text>
</comment>
<dbReference type="HOGENOM" id="CLU_051402_0_0_1"/>
<dbReference type="PANTHER" id="PTHR30546">
    <property type="entry name" value="FLAVODOXIN-RELATED PROTEIN WRBA-RELATED"/>
    <property type="match status" value="1"/>
</dbReference>
<dbReference type="GO" id="GO:0010181">
    <property type="term" value="F:FMN binding"/>
    <property type="evidence" value="ECO:0007669"/>
    <property type="project" value="InterPro"/>
</dbReference>
<feature type="compositionally biased region" description="Polar residues" evidence="7">
    <location>
        <begin position="251"/>
        <end position="277"/>
    </location>
</feature>
<dbReference type="InterPro" id="IPR008254">
    <property type="entry name" value="Flavodoxin/NO_synth"/>
</dbReference>
<dbReference type="PROSITE" id="PS50902">
    <property type="entry name" value="FLAVODOXIN_LIKE"/>
    <property type="match status" value="1"/>
</dbReference>
<dbReference type="Pfam" id="PF03358">
    <property type="entry name" value="FMN_red"/>
    <property type="match status" value="1"/>
</dbReference>
<feature type="compositionally biased region" description="Basic and acidic residues" evidence="7">
    <location>
        <begin position="235"/>
        <end position="248"/>
    </location>
</feature>
<reference evidence="10 11" key="1">
    <citation type="journal article" date="2009" name="Genome Res.">
        <title>Comparative genomics of the fungal pathogens Candida dubliniensis and Candida albicans.</title>
        <authorList>
            <person name="Jackson A.P."/>
            <person name="Gamble J.A."/>
            <person name="Yeomans T."/>
            <person name="Moran G.P."/>
            <person name="Saunders D."/>
            <person name="Harris D."/>
            <person name="Aslett M."/>
            <person name="Barrell J.F."/>
            <person name="Butler G."/>
            <person name="Citiulo F."/>
            <person name="Coleman D.C."/>
            <person name="de Groot P.W.J."/>
            <person name="Goodwin T.J."/>
            <person name="Quail M.A."/>
            <person name="McQuillan J."/>
            <person name="Munro C.A."/>
            <person name="Pain A."/>
            <person name="Poulter R.T."/>
            <person name="Rajandream M.A."/>
            <person name="Renauld H."/>
            <person name="Spiering M.J."/>
            <person name="Tivey A."/>
            <person name="Gow N.A.R."/>
            <person name="Barrell B."/>
            <person name="Sullivan D.J."/>
            <person name="Berriman M."/>
        </authorList>
    </citation>
    <scope>NUCLEOTIDE SEQUENCE [LARGE SCALE GENOMIC DNA]</scope>
    <source>
        <strain evidence="11">CD36 / ATCC MYA-646 / CBS 7987 / NCPF 3949 / NRRL Y-17841</strain>
    </source>
</reference>
<dbReference type="GO" id="GO:0034599">
    <property type="term" value="P:cellular response to oxidative stress"/>
    <property type="evidence" value="ECO:0007669"/>
    <property type="project" value="UniProtKB-ARBA"/>
</dbReference>
<dbReference type="InterPro" id="IPR010089">
    <property type="entry name" value="Flavoprotein_WrbA-like"/>
</dbReference>
<dbReference type="KEGG" id="cdu:CD36_30710"/>
<keyword evidence="3" id="KW-1003">Cell membrane</keyword>
<dbReference type="EMBL" id="FM992695">
    <property type="protein sequence ID" value="CAX40080.1"/>
    <property type="molecule type" value="Genomic_DNA"/>
</dbReference>
<keyword evidence="11" id="KW-1185">Reference proteome</keyword>
<proteinExistence type="inferred from homology"/>
<dbReference type="Gene3D" id="3.40.50.360">
    <property type="match status" value="1"/>
</dbReference>
<evidence type="ECO:0000313" key="11">
    <source>
        <dbReference type="Proteomes" id="UP000002605"/>
    </source>
</evidence>
<dbReference type="NCBIfam" id="NF002999">
    <property type="entry name" value="PRK03767.1"/>
    <property type="match status" value="1"/>
</dbReference>
<evidence type="ECO:0000256" key="4">
    <source>
        <dbReference type="ARBA" id="ARBA00023026"/>
    </source>
</evidence>
<dbReference type="InterPro" id="IPR005025">
    <property type="entry name" value="FMN_Rdtase-like_dom"/>
</dbReference>
<feature type="compositionally biased region" description="Low complexity" evidence="7">
    <location>
        <begin position="207"/>
        <end position="232"/>
    </location>
</feature>
<evidence type="ECO:0000256" key="5">
    <source>
        <dbReference type="ARBA" id="ARBA00023136"/>
    </source>
</evidence>
<dbReference type="NCBIfam" id="TIGR01755">
    <property type="entry name" value="flav_wrbA"/>
    <property type="match status" value="1"/>
</dbReference>
<protein>
    <submittedName>
        <fullName evidence="10">Flavodoxin, putative</fullName>
    </submittedName>
</protein>
<evidence type="ECO:0000256" key="1">
    <source>
        <dbReference type="ARBA" id="ARBA00004202"/>
    </source>
</evidence>
<dbReference type="InterPro" id="IPR029039">
    <property type="entry name" value="Flavoprotein-like_sf"/>
</dbReference>
<dbReference type="GO" id="GO:0003955">
    <property type="term" value="F:NAD(P)H dehydrogenase (quinone) activity"/>
    <property type="evidence" value="ECO:0007669"/>
    <property type="project" value="InterPro"/>
</dbReference>
<dbReference type="CGD" id="CAL0000168177">
    <property type="gene designation" value="Cd36_30710"/>
</dbReference>
<comment type="similarity">
    <text evidence="2">Belongs to the WrbA family.</text>
</comment>
<feature type="domain" description="Flavodoxin-like" evidence="8">
    <location>
        <begin position="3"/>
        <end position="192"/>
    </location>
</feature>
<dbReference type="PANTHER" id="PTHR30546:SF23">
    <property type="entry name" value="FLAVOPROTEIN-LIKE PROTEIN YCP4-RELATED"/>
    <property type="match status" value="1"/>
</dbReference>
<dbReference type="AlphaFoldDB" id="B9WLW8"/>
<dbReference type="SUPFAM" id="SSF52218">
    <property type="entry name" value="Flavoproteins"/>
    <property type="match status" value="1"/>
</dbReference>
<dbReference type="OrthoDB" id="504689at2759"/>
<name>B9WLW8_CANDC</name>
<keyword evidence="5" id="KW-0472">Membrane</keyword>
<keyword evidence="4" id="KW-0843">Virulence</keyword>
<evidence type="ECO:0000256" key="6">
    <source>
        <dbReference type="ARBA" id="ARBA00053955"/>
    </source>
</evidence>
<dbReference type="Proteomes" id="UP000002605">
    <property type="component" value="Chromosome R"/>
</dbReference>
<evidence type="ECO:0000256" key="3">
    <source>
        <dbReference type="ARBA" id="ARBA00022475"/>
    </source>
</evidence>
<gene>
    <name evidence="9" type="ordered locus">Cd36_30710</name>
    <name evidence="10" type="ORF">CD36_30710</name>
</gene>
<evidence type="ECO:0000259" key="8">
    <source>
        <dbReference type="PROSITE" id="PS50902"/>
    </source>
</evidence>
<feature type="region of interest" description="Disordered" evidence="7">
    <location>
        <begin position="203"/>
        <end position="277"/>
    </location>
</feature>
<accession>B9WLW8</accession>
<evidence type="ECO:0000256" key="2">
    <source>
        <dbReference type="ARBA" id="ARBA00006961"/>
    </source>
</evidence>
<comment type="subcellular location">
    <subcellularLocation>
        <location evidence="1">Cell membrane</location>
        <topology evidence="1">Peripheral membrane protein</topology>
    </subcellularLocation>
</comment>